<dbReference type="Gene3D" id="3.30.450.20">
    <property type="entry name" value="PAS domain"/>
    <property type="match status" value="1"/>
</dbReference>
<dbReference type="AlphaFoldDB" id="F2LXF2"/>
<name>F2LXF2_HIPMA</name>
<sequence>MKRIEFDKETLKAIGNTYIFGVYAYQDDGRFVFVNDAFCKLVGYNKEELLSGKIKLLDLIKDNFRDRAKSLIDRRVSGEFFSREFSELLYITKNRQTKPALNFGYTIMYNANHQAL</sequence>
<dbReference type="NCBIfam" id="TIGR00229">
    <property type="entry name" value="sensory_box"/>
    <property type="match status" value="1"/>
</dbReference>
<evidence type="ECO:0000313" key="3">
    <source>
        <dbReference type="Proteomes" id="UP000008139"/>
    </source>
</evidence>
<dbReference type="KEGG" id="hmr:Hipma_1309"/>
<protein>
    <submittedName>
        <fullName evidence="2">PAS fold-3 domain protein</fullName>
    </submittedName>
</protein>
<dbReference type="HOGENOM" id="CLU_2093470_0_0_7"/>
<dbReference type="STRING" id="760142.Hipma_1309"/>
<dbReference type="InParanoid" id="F2LXF2"/>
<dbReference type="CDD" id="cd00130">
    <property type="entry name" value="PAS"/>
    <property type="match status" value="1"/>
</dbReference>
<dbReference type="Pfam" id="PF13426">
    <property type="entry name" value="PAS_9"/>
    <property type="match status" value="1"/>
</dbReference>
<dbReference type="InterPro" id="IPR035965">
    <property type="entry name" value="PAS-like_dom_sf"/>
</dbReference>
<evidence type="ECO:0000313" key="2">
    <source>
        <dbReference type="EMBL" id="AEA34266.1"/>
    </source>
</evidence>
<dbReference type="SUPFAM" id="SSF55785">
    <property type="entry name" value="PYP-like sensor domain (PAS domain)"/>
    <property type="match status" value="1"/>
</dbReference>
<dbReference type="SMART" id="SM00091">
    <property type="entry name" value="PAS"/>
    <property type="match status" value="1"/>
</dbReference>
<dbReference type="OrthoDB" id="9787818at2"/>
<reference evidence="3" key="2">
    <citation type="submission" date="2011-03" db="EMBL/GenBank/DDBJ databases">
        <title>The complete genome of Hippea maritima DSM 10411.</title>
        <authorList>
            <consortium name="US DOE Joint Genome Institute (JGI-PGF)"/>
            <person name="Lucas S."/>
            <person name="Copeland A."/>
            <person name="Lapidus A."/>
            <person name="Bruce D."/>
            <person name="Goodwin L."/>
            <person name="Pitluck S."/>
            <person name="Peters L."/>
            <person name="Kyrpides N."/>
            <person name="Mavromatis K."/>
            <person name="Pagani I."/>
            <person name="Ivanova N."/>
            <person name="Mikhailova N."/>
            <person name="Lu M."/>
            <person name="Detter J.C."/>
            <person name="Tapia R."/>
            <person name="Han C."/>
            <person name="Land M."/>
            <person name="Hauser L."/>
            <person name="Markowitz V."/>
            <person name="Cheng J.-F."/>
            <person name="Hugenholtz P."/>
            <person name="Woyke T."/>
            <person name="Wu D."/>
            <person name="Spring S."/>
            <person name="Schroeder M."/>
            <person name="Brambilla E."/>
            <person name="Klenk H.-P."/>
            <person name="Eisen J.A."/>
        </authorList>
    </citation>
    <scope>NUCLEOTIDE SEQUENCE [LARGE SCALE GENOMIC DNA]</scope>
    <source>
        <strain evidence="3">ATCC 700847 / DSM 10411 / MH2</strain>
    </source>
</reference>
<dbReference type="PROSITE" id="PS50112">
    <property type="entry name" value="PAS"/>
    <property type="match status" value="1"/>
</dbReference>
<accession>F2LXF2</accession>
<evidence type="ECO:0000259" key="1">
    <source>
        <dbReference type="PROSITE" id="PS50112"/>
    </source>
</evidence>
<keyword evidence="3" id="KW-1185">Reference proteome</keyword>
<proteinExistence type="predicted"/>
<organism evidence="2 3">
    <name type="scientific">Hippea maritima (strain ATCC 700847 / DSM 10411 / MH2)</name>
    <dbReference type="NCBI Taxonomy" id="760142"/>
    <lineage>
        <taxon>Bacteria</taxon>
        <taxon>Pseudomonadati</taxon>
        <taxon>Campylobacterota</taxon>
        <taxon>Desulfurellia</taxon>
        <taxon>Desulfurellales</taxon>
        <taxon>Hippeaceae</taxon>
        <taxon>Hippea</taxon>
    </lineage>
</organism>
<dbReference type="RefSeq" id="WP_013682298.1">
    <property type="nucleotide sequence ID" value="NC_015318.1"/>
</dbReference>
<dbReference type="EMBL" id="CP002606">
    <property type="protein sequence ID" value="AEA34266.1"/>
    <property type="molecule type" value="Genomic_DNA"/>
</dbReference>
<gene>
    <name evidence="2" type="ordered locus">Hipma_1309</name>
</gene>
<reference evidence="2 3" key="1">
    <citation type="journal article" date="2011" name="Stand. Genomic Sci.">
        <title>Complete genome sequence of the thermophilic sulfur-reducer Hippea maritima type strain (MH(2)).</title>
        <authorList>
            <person name="Huntemann M."/>
            <person name="Lu M."/>
            <person name="Nolan M."/>
            <person name="Lapidus A."/>
            <person name="Lucas S."/>
            <person name="Hammon N."/>
            <person name="Deshpande S."/>
            <person name="Cheng J.F."/>
            <person name="Tapia R."/>
            <person name="Han C."/>
            <person name="Goodwin L."/>
            <person name="Pitluck S."/>
            <person name="Liolios K."/>
            <person name="Pagani I."/>
            <person name="Ivanova N."/>
            <person name="Ovchinikova G."/>
            <person name="Pati A."/>
            <person name="Chen A."/>
            <person name="Palaniappan K."/>
            <person name="Land M."/>
            <person name="Hauser L."/>
            <person name="Jeffries C.D."/>
            <person name="Detter J.C."/>
            <person name="Brambilla E.M."/>
            <person name="Rohde M."/>
            <person name="Spring S."/>
            <person name="Goker M."/>
            <person name="Woyke T."/>
            <person name="Bristow J."/>
            <person name="Eisen J.A."/>
            <person name="Markowitz V."/>
            <person name="Hugenholtz P."/>
            <person name="Kyrpides N.C."/>
            <person name="Klenk H.P."/>
            <person name="Mavromatis K."/>
        </authorList>
    </citation>
    <scope>NUCLEOTIDE SEQUENCE [LARGE SCALE GENOMIC DNA]</scope>
    <source>
        <strain evidence="3">ATCC 700847 / DSM 10411 / MH2</strain>
    </source>
</reference>
<dbReference type="Proteomes" id="UP000008139">
    <property type="component" value="Chromosome"/>
</dbReference>
<dbReference type="eggNOG" id="COG2203">
    <property type="taxonomic scope" value="Bacteria"/>
</dbReference>
<dbReference type="InterPro" id="IPR000014">
    <property type="entry name" value="PAS"/>
</dbReference>
<feature type="domain" description="PAS" evidence="1">
    <location>
        <begin position="7"/>
        <end position="79"/>
    </location>
</feature>